<sequence>MNHMPDNGTERPPDPRVAFAGATEADTGETNERPGAADRAAVVAKTDDHLPPLADEPIDDRPLAMRFTEPEE</sequence>
<comment type="caution">
    <text evidence="2">The sequence shown here is derived from an EMBL/GenBank/DDBJ whole genome shotgun (WGS) entry which is preliminary data.</text>
</comment>
<feature type="region of interest" description="Disordered" evidence="1">
    <location>
        <begin position="1"/>
        <end position="72"/>
    </location>
</feature>
<gene>
    <name evidence="2" type="ORF">GCM10022252_64130</name>
</gene>
<proteinExistence type="predicted"/>
<evidence type="ECO:0000313" key="3">
    <source>
        <dbReference type="Proteomes" id="UP001501251"/>
    </source>
</evidence>
<name>A0ABP8BE09_9ACTN</name>
<accession>A0ABP8BE09</accession>
<organism evidence="2 3">
    <name type="scientific">Streptosporangium oxazolinicum</name>
    <dbReference type="NCBI Taxonomy" id="909287"/>
    <lineage>
        <taxon>Bacteria</taxon>
        <taxon>Bacillati</taxon>
        <taxon>Actinomycetota</taxon>
        <taxon>Actinomycetes</taxon>
        <taxon>Streptosporangiales</taxon>
        <taxon>Streptosporangiaceae</taxon>
        <taxon>Streptosporangium</taxon>
    </lineage>
</organism>
<evidence type="ECO:0000313" key="2">
    <source>
        <dbReference type="EMBL" id="GAA4204710.1"/>
    </source>
</evidence>
<protein>
    <submittedName>
        <fullName evidence="2">Uncharacterized protein</fullName>
    </submittedName>
</protein>
<keyword evidence="3" id="KW-1185">Reference proteome</keyword>
<reference evidence="3" key="1">
    <citation type="journal article" date="2019" name="Int. J. Syst. Evol. Microbiol.">
        <title>The Global Catalogue of Microorganisms (GCM) 10K type strain sequencing project: providing services to taxonomists for standard genome sequencing and annotation.</title>
        <authorList>
            <consortium name="The Broad Institute Genomics Platform"/>
            <consortium name="The Broad Institute Genome Sequencing Center for Infectious Disease"/>
            <person name="Wu L."/>
            <person name="Ma J."/>
        </authorList>
    </citation>
    <scope>NUCLEOTIDE SEQUENCE [LARGE SCALE GENOMIC DNA]</scope>
    <source>
        <strain evidence="3">JCM 17388</strain>
    </source>
</reference>
<dbReference type="EMBL" id="BAABAQ010000014">
    <property type="protein sequence ID" value="GAA4204710.1"/>
    <property type="molecule type" value="Genomic_DNA"/>
</dbReference>
<dbReference type="Proteomes" id="UP001501251">
    <property type="component" value="Unassembled WGS sequence"/>
</dbReference>
<evidence type="ECO:0000256" key="1">
    <source>
        <dbReference type="SAM" id="MobiDB-lite"/>
    </source>
</evidence>